<organism evidence="3 4">
    <name type="scientific">Vibrio cholerae</name>
    <dbReference type="NCBI Taxonomy" id="666"/>
    <lineage>
        <taxon>Bacteria</taxon>
        <taxon>Pseudomonadati</taxon>
        <taxon>Pseudomonadota</taxon>
        <taxon>Gammaproteobacteria</taxon>
        <taxon>Vibrionales</taxon>
        <taxon>Vibrionaceae</taxon>
        <taxon>Vibrio</taxon>
    </lineage>
</organism>
<dbReference type="EMBL" id="VSIJ01000005">
    <property type="protein sequence ID" value="TXX67336.1"/>
    <property type="molecule type" value="Genomic_DNA"/>
</dbReference>
<dbReference type="Proteomes" id="UP000323819">
    <property type="component" value="Unassembled WGS sequence"/>
</dbReference>
<sequence>MKWLDLSRCNASLNPINVGKGEDKKQALILIGDLSSDQKNTLINKFGFHHYPKVTDFSVLITTKYTKKSTAKISLSHIPFEEISALFEGSLLRDMDPNDVTALWPGMHKSSYNAIAAFINTDRAKRALDSYESIGLNEEGNEIFLTPTDERFIFPSTVNPDHLLFFRGVNPHYFLKFEFQKSSDYVSAATALLREMEAGKIVDQDRLDGLIETSGLNIRIGSMEAAKIQSMIVKQIESLYLADVYRSFNKEEIDQAKLSEINNIFTNLVESSRHKKFEQLSYSKGLSPAFGYLARKCFDSANNTDYISVLNESALGAITLLPTEIPIQLLSSSQPVLKDNFNQVSGKLNHTYLNFDEDQRVRGKLIIANPEFKLLSNPQNIDNITVSRADHLHALNLCKGMDDDARLMLIVNGDNLDSIGQVGLESSEFHQYLFRNYNVVEMADFSPQLIGSYESSNLKRVYLINGRRLVESLTPAPTDLKTVYNIGDLMELSKKVPLMFAETEVQTKSRHELINTTSISELLQNYSAAHKQASKFELNFAQALYVPLTKLVESKPSAQPINFVSASREASIKLVRDVGNPDQFLLEEIGLPIDLVQEVWDAEQIDALTMAIWRLKNGKPFLEADMTGKGKGRVLAGLIHWNIKRGVLPIFMTSSVDLLSDIWRDIRETKLDQFINPIFVSNDDIVDKETKEILFGKDQIVEMRNRVISNKLSPTQVGANAIFTTYTQINTLKKTPEKKKNISLDSRLNERAKWLIELTKSSRSIMIADESHNVASSTSNQSLVFDKIKKSCSEPIVRSSATWSKDEQSISKCSDLFPPQFTEEMLRKMVRKGGTGVQELLAATLIAEGAMVRREHDFGNRHVEVIESQDYLRNREATDVMAKIMTMARSYTKRQYEILRNRIRHLNPTIQDVEEYSFSSTFSLLADSFTNSMRADECVRACISAINAKEKPIIGVDKHGGATLNYLFEILSSSQPDVEAFVMNDFPSFKTMLQRWTENEGSRRIKITLPPTAAEIALAKKEKRAPKDAVETIRLHWRDELEPQSTEYAELEELEAKIYSLIEHMPFLPLSPIDYVKCQLESQGITSTEVSGRNIEINLNADGSYTLCRRDELSKADAQFRFNSDQANVIFITKAGVEGISLHAQESFLKYSPNAANKRTTILLGTFLYIIDEEQFFGRSERKGQLQRARFAKITTGMPIESRMLALSERNRLKLSASTTGNSKSLKATATVPNFLNSFGDRVTAEFLFDNQYILDLLVFDDVKKKAILEYGENAERQNQIRSLTGSVLGRMMLLNYEQQQSLLDELSQFFNTKLGILQARGLDPLNTKVIAGDIRVLEERVLLGKSSNHYRSEFDRPVIGQTVEVAYKSRTIQPSTIMQEIALSNKALENRHGIKDGKVSEFALKLLSKHQEMLQHALMTANNRIYSLSGQKQIFNSVSDALASNTINHVKSVNDFINKTIKLLKYVELGDVLTLPSFNKSLVITGVELPTEVDDYTYSTKYKFIATTTTGEESKEIALDTMYYYLGENADNYKLQHLGKYDEFHPINEVFENISIHGAKEVFSLLTGNLLESSRINAEKLLGQQVTLKGNDGQSYSAVKLKNEFTLNNISNINFSAPYTLKSELQKVANYNLFGSGLALTLLHRLDKEAETETRLFLNRDPLFTVELPKTLVGRRELDRDNPFDGIEVDKQNHDSRSNTYRKYRFRKSDLTQVLDILNDAGFKIELSMRDIALIQSAVKDYEDSLDINKTNNFDEIEDAIYSSIEDSVAYDHQKDESLDSDHALESQDPLDALFNTNMR</sequence>
<evidence type="ECO:0000259" key="2">
    <source>
        <dbReference type="Pfam" id="PF13872"/>
    </source>
</evidence>
<dbReference type="InterPro" id="IPR039187">
    <property type="entry name" value="SNO_AAA"/>
</dbReference>
<evidence type="ECO:0000313" key="4">
    <source>
        <dbReference type="Proteomes" id="UP000323819"/>
    </source>
</evidence>
<dbReference type="SUPFAM" id="SSF52540">
    <property type="entry name" value="P-loop containing nucleoside triphosphate hydrolases"/>
    <property type="match status" value="1"/>
</dbReference>
<dbReference type="Pfam" id="PF13871">
    <property type="entry name" value="Helicase_C_4"/>
    <property type="match status" value="1"/>
</dbReference>
<protein>
    <recommendedName>
        <fullName evidence="5">Helicase ATP-binding domain-containing protein</fullName>
    </recommendedName>
</protein>
<evidence type="ECO:0000313" key="3">
    <source>
        <dbReference type="EMBL" id="TXX67336.1"/>
    </source>
</evidence>
<evidence type="ECO:0000259" key="1">
    <source>
        <dbReference type="Pfam" id="PF13871"/>
    </source>
</evidence>
<proteinExistence type="predicted"/>
<feature type="domain" description="Strawberry notch helicase C" evidence="1">
    <location>
        <begin position="1088"/>
        <end position="1316"/>
    </location>
</feature>
<name>A0ABD7SSM3_VIBCL</name>
<gene>
    <name evidence="3" type="ORF">FXF03_01815</name>
</gene>
<reference evidence="3 4" key="1">
    <citation type="submission" date="2019-06" db="EMBL/GenBank/DDBJ databases">
        <title>Vibrio cholerae phylogeny based on whole-genome sequencing reveals genetic diversity and population strucutre.</title>
        <authorList>
            <person name="Zhiqiu Y."/>
            <person name="Bin L."/>
            <person name="Lingyan J."/>
        </authorList>
    </citation>
    <scope>NUCLEOTIDE SEQUENCE [LARGE SCALE GENOMIC DNA]</scope>
    <source>
        <strain evidence="3 4">N2814</strain>
    </source>
</reference>
<evidence type="ECO:0008006" key="5">
    <source>
        <dbReference type="Google" id="ProtNLM"/>
    </source>
</evidence>
<dbReference type="Pfam" id="PF13872">
    <property type="entry name" value="AAA_34"/>
    <property type="match status" value="1"/>
</dbReference>
<accession>A0ABD7SSM3</accession>
<comment type="caution">
    <text evidence="3">The sequence shown here is derived from an EMBL/GenBank/DDBJ whole genome shotgun (WGS) entry which is preliminary data.</text>
</comment>
<dbReference type="InterPro" id="IPR027417">
    <property type="entry name" value="P-loop_NTPase"/>
</dbReference>
<dbReference type="RefSeq" id="WP_148521494.1">
    <property type="nucleotide sequence ID" value="NZ_VSIJ01000005.1"/>
</dbReference>
<dbReference type="InterPro" id="IPR026937">
    <property type="entry name" value="SBNO_Helicase_C_dom"/>
</dbReference>
<feature type="domain" description="Strawberry notch AAA" evidence="2">
    <location>
        <begin position="620"/>
        <end position="868"/>
    </location>
</feature>